<accession>A0A7W6W2Y7</accession>
<gene>
    <name evidence="1" type="ORF">GGD57_000516</name>
</gene>
<reference evidence="1 2" key="1">
    <citation type="submission" date="2020-08" db="EMBL/GenBank/DDBJ databases">
        <title>Genomic Encyclopedia of Type Strains, Phase IV (KMG-V): Genome sequencing to study the core and pangenomes of soil and plant-associated prokaryotes.</title>
        <authorList>
            <person name="Whitman W."/>
        </authorList>
    </citation>
    <scope>NUCLEOTIDE SEQUENCE [LARGE SCALE GENOMIC DNA]</scope>
    <source>
        <strain evidence="1 2">SEMIA 4089</strain>
    </source>
</reference>
<proteinExistence type="predicted"/>
<comment type="caution">
    <text evidence="1">The sequence shown here is derived from an EMBL/GenBank/DDBJ whole genome shotgun (WGS) entry which is preliminary data.</text>
</comment>
<dbReference type="EMBL" id="JACIFY010000002">
    <property type="protein sequence ID" value="MBB4233967.1"/>
    <property type="molecule type" value="Genomic_DNA"/>
</dbReference>
<evidence type="ECO:0000313" key="2">
    <source>
        <dbReference type="Proteomes" id="UP000540909"/>
    </source>
</evidence>
<sequence>MMQRTMALTLRQARVWKPQQSGVLQCEFRYFRWVDRGFHSPSAGGGIAGENIGCRKFSFVCAGNGWLHRPMFEISDASTTEEKRT</sequence>
<organism evidence="1 2">
    <name type="scientific">Rhizobium esperanzae</name>
    <dbReference type="NCBI Taxonomy" id="1967781"/>
    <lineage>
        <taxon>Bacteria</taxon>
        <taxon>Pseudomonadati</taxon>
        <taxon>Pseudomonadota</taxon>
        <taxon>Alphaproteobacteria</taxon>
        <taxon>Hyphomicrobiales</taxon>
        <taxon>Rhizobiaceae</taxon>
        <taxon>Rhizobium/Agrobacterium group</taxon>
        <taxon>Rhizobium</taxon>
    </lineage>
</organism>
<name>A0A7W6W2Y7_9HYPH</name>
<dbReference type="Proteomes" id="UP000540909">
    <property type="component" value="Unassembled WGS sequence"/>
</dbReference>
<dbReference type="RefSeq" id="WP_184466537.1">
    <property type="nucleotide sequence ID" value="NZ_JACIFY010000002.1"/>
</dbReference>
<evidence type="ECO:0000313" key="1">
    <source>
        <dbReference type="EMBL" id="MBB4233967.1"/>
    </source>
</evidence>
<protein>
    <submittedName>
        <fullName evidence="1">Uncharacterized protein</fullName>
    </submittedName>
</protein>
<dbReference type="AlphaFoldDB" id="A0A7W6W2Y7"/>